<reference evidence="7 8" key="1">
    <citation type="submission" date="2015-11" db="EMBL/GenBank/DDBJ databases">
        <title>Genomic analysis of 38 Legionella species identifies large and diverse effector repertoires.</title>
        <authorList>
            <person name="Burstein D."/>
            <person name="Amaro F."/>
            <person name="Zusman T."/>
            <person name="Lifshitz Z."/>
            <person name="Cohen O."/>
            <person name="Gilbert J.A."/>
            <person name="Pupko T."/>
            <person name="Shuman H.A."/>
            <person name="Segal G."/>
        </authorList>
    </citation>
    <scope>NUCLEOTIDE SEQUENCE [LARGE SCALE GENOMIC DNA]</scope>
    <source>
        <strain evidence="7 8">ATCC 51914</strain>
    </source>
</reference>
<dbReference type="GO" id="GO:0005886">
    <property type="term" value="C:plasma membrane"/>
    <property type="evidence" value="ECO:0007669"/>
    <property type="project" value="UniProtKB-SubCell"/>
</dbReference>
<sequence length="131" mass="14870">MNKQLNRTRIIRLWLVQLGVTATVAMICAVFYNWSTAKSAILGGLVNIIPNAYFANKLFRYQGARAARQIVNGFYKGEALKIVLSILLFSLVFVFIKVNPIAFFLTYIGIGMTHWLSPWIINNKQSRPESD</sequence>
<feature type="transmembrane region" description="Helical" evidence="6">
    <location>
        <begin position="40"/>
        <end position="59"/>
    </location>
</feature>
<dbReference type="OrthoDB" id="5702716at2"/>
<evidence type="ECO:0000256" key="3">
    <source>
        <dbReference type="ARBA" id="ARBA00022692"/>
    </source>
</evidence>
<dbReference type="Pfam" id="PF03899">
    <property type="entry name" value="ATP-synt_I"/>
    <property type="match status" value="1"/>
</dbReference>
<evidence type="ECO:0000313" key="8">
    <source>
        <dbReference type="Proteomes" id="UP000054729"/>
    </source>
</evidence>
<keyword evidence="4 6" id="KW-1133">Transmembrane helix</keyword>
<keyword evidence="2" id="KW-1003">Cell membrane</keyword>
<proteinExistence type="predicted"/>
<evidence type="ECO:0000256" key="1">
    <source>
        <dbReference type="ARBA" id="ARBA00004651"/>
    </source>
</evidence>
<feature type="transmembrane region" description="Helical" evidence="6">
    <location>
        <begin position="102"/>
        <end position="121"/>
    </location>
</feature>
<comment type="caution">
    <text evidence="7">The sequence shown here is derived from an EMBL/GenBank/DDBJ whole genome shotgun (WGS) entry which is preliminary data.</text>
</comment>
<dbReference type="RefSeq" id="WP_058480827.1">
    <property type="nucleotide sequence ID" value="NZ_CAAAIQ010000001.1"/>
</dbReference>
<dbReference type="STRING" id="66969.Lwal_2196"/>
<evidence type="ECO:0000256" key="2">
    <source>
        <dbReference type="ARBA" id="ARBA00022475"/>
    </source>
</evidence>
<dbReference type="Proteomes" id="UP000054729">
    <property type="component" value="Unassembled WGS sequence"/>
</dbReference>
<evidence type="ECO:0000256" key="6">
    <source>
        <dbReference type="SAM" id="Phobius"/>
    </source>
</evidence>
<protein>
    <submittedName>
        <fullName evidence="7">ATP synthase protein I</fullName>
    </submittedName>
</protein>
<name>A0A0W1A562_9GAMM</name>
<comment type="subcellular location">
    <subcellularLocation>
        <location evidence="1">Cell membrane</location>
        <topology evidence="1">Multi-pass membrane protein</topology>
    </subcellularLocation>
</comment>
<dbReference type="InterPro" id="IPR005598">
    <property type="entry name" value="ATP_synth_I"/>
</dbReference>
<keyword evidence="5 6" id="KW-0472">Membrane</keyword>
<dbReference type="EMBL" id="LNZB01000051">
    <property type="protein sequence ID" value="KTD76474.1"/>
    <property type="molecule type" value="Genomic_DNA"/>
</dbReference>
<evidence type="ECO:0000256" key="5">
    <source>
        <dbReference type="ARBA" id="ARBA00023136"/>
    </source>
</evidence>
<dbReference type="AlphaFoldDB" id="A0A0W1A562"/>
<gene>
    <name evidence="7" type="primary">atpI</name>
    <name evidence="7" type="ORF">Lwal_2196</name>
</gene>
<keyword evidence="3 6" id="KW-0812">Transmembrane</keyword>
<accession>A0A0W1A562</accession>
<feature type="transmembrane region" description="Helical" evidence="6">
    <location>
        <begin position="79"/>
        <end position="96"/>
    </location>
</feature>
<evidence type="ECO:0000313" key="7">
    <source>
        <dbReference type="EMBL" id="KTD76474.1"/>
    </source>
</evidence>
<evidence type="ECO:0000256" key="4">
    <source>
        <dbReference type="ARBA" id="ARBA00022989"/>
    </source>
</evidence>
<organism evidence="7 8">
    <name type="scientific">Legionella waltersii</name>
    <dbReference type="NCBI Taxonomy" id="66969"/>
    <lineage>
        <taxon>Bacteria</taxon>
        <taxon>Pseudomonadati</taxon>
        <taxon>Pseudomonadota</taxon>
        <taxon>Gammaproteobacteria</taxon>
        <taxon>Legionellales</taxon>
        <taxon>Legionellaceae</taxon>
        <taxon>Legionella</taxon>
    </lineage>
</organism>
<keyword evidence="8" id="KW-1185">Reference proteome</keyword>
<feature type="transmembrane region" description="Helical" evidence="6">
    <location>
        <begin position="12"/>
        <end position="34"/>
    </location>
</feature>
<dbReference type="PATRIC" id="fig|66969.6.peg.2388"/>